<dbReference type="Proteomes" id="UP001156691">
    <property type="component" value="Unassembled WGS sequence"/>
</dbReference>
<protein>
    <submittedName>
        <fullName evidence="2">Uncharacterized protein</fullName>
    </submittedName>
</protein>
<accession>A0ABQ5W531</accession>
<evidence type="ECO:0000256" key="1">
    <source>
        <dbReference type="SAM" id="MobiDB-lite"/>
    </source>
</evidence>
<comment type="caution">
    <text evidence="2">The sequence shown here is derived from an EMBL/GenBank/DDBJ whole genome shotgun (WGS) entry which is preliminary data.</text>
</comment>
<organism evidence="2 3">
    <name type="scientific">Devosia nitrariae</name>
    <dbReference type="NCBI Taxonomy" id="2071872"/>
    <lineage>
        <taxon>Bacteria</taxon>
        <taxon>Pseudomonadati</taxon>
        <taxon>Pseudomonadota</taxon>
        <taxon>Alphaproteobacteria</taxon>
        <taxon>Hyphomicrobiales</taxon>
        <taxon>Devosiaceae</taxon>
        <taxon>Devosia</taxon>
    </lineage>
</organism>
<reference evidence="3" key="1">
    <citation type="journal article" date="2019" name="Int. J. Syst. Evol. Microbiol.">
        <title>The Global Catalogue of Microorganisms (GCM) 10K type strain sequencing project: providing services to taxonomists for standard genome sequencing and annotation.</title>
        <authorList>
            <consortium name="The Broad Institute Genomics Platform"/>
            <consortium name="The Broad Institute Genome Sequencing Center for Infectious Disease"/>
            <person name="Wu L."/>
            <person name="Ma J."/>
        </authorList>
    </citation>
    <scope>NUCLEOTIDE SEQUENCE [LARGE SCALE GENOMIC DNA]</scope>
    <source>
        <strain evidence="3">NBRC 112416</strain>
    </source>
</reference>
<gene>
    <name evidence="2" type="ORF">GCM10010862_23510</name>
</gene>
<dbReference type="RefSeq" id="WP_284340530.1">
    <property type="nucleotide sequence ID" value="NZ_BSNS01000011.1"/>
</dbReference>
<feature type="region of interest" description="Disordered" evidence="1">
    <location>
        <begin position="88"/>
        <end position="111"/>
    </location>
</feature>
<sequence>MSANILTRAAFADSAPAPDRRHVAAGRVDQTELVRLPLDPMAPDTALRPNLQLPYAFRDTNYAVAADMVGAALARTRVRASASGVSMAVASEGPTANGAHTGGSRRPQGLT</sequence>
<dbReference type="EMBL" id="BSNS01000011">
    <property type="protein sequence ID" value="GLQ55092.1"/>
    <property type="molecule type" value="Genomic_DNA"/>
</dbReference>
<evidence type="ECO:0000313" key="3">
    <source>
        <dbReference type="Proteomes" id="UP001156691"/>
    </source>
</evidence>
<proteinExistence type="predicted"/>
<evidence type="ECO:0000313" key="2">
    <source>
        <dbReference type="EMBL" id="GLQ55092.1"/>
    </source>
</evidence>
<name>A0ABQ5W531_9HYPH</name>
<keyword evidence="3" id="KW-1185">Reference proteome</keyword>